<dbReference type="SUPFAM" id="SSF101967">
    <property type="entry name" value="Adhesin YadA, collagen-binding domain"/>
    <property type="match status" value="1"/>
</dbReference>
<comment type="caution">
    <text evidence="2">The sequence shown here is derived from an EMBL/GenBank/DDBJ whole genome shotgun (WGS) entry which is preliminary data.</text>
</comment>
<feature type="region of interest" description="Disordered" evidence="1">
    <location>
        <begin position="156"/>
        <end position="176"/>
    </location>
</feature>
<evidence type="ECO:0000313" key="3">
    <source>
        <dbReference type="Proteomes" id="UP000735302"/>
    </source>
</evidence>
<evidence type="ECO:0000313" key="2">
    <source>
        <dbReference type="EMBL" id="GFO19520.1"/>
    </source>
</evidence>
<sequence length="281" mass="29378">MAKRKASVMQRNKQLAEARKKRRIDLGLQKRGREDSSTVPASGPSSPVAGPSSSVAGPSSPVAGPSSPVAGSSSSLAGFYPAAPGPSSSVAGFSLSVSGASSSVAGPSSFVAGPSSFEAGPSSSVAGPSSLITTGPSSPVAGLSSRFLTRVLPLSRPSSPISEPPSPLVQPTRSQKKIALMSPEEEPPLQQHCERTIIDVSQVGNLVSQLSCSSCASQTLEVRVNRAKSKGMSLKLEALSALAVTLWWPLLFLQNRKKDLFTQYTKLLFCLPFFVVWDNYF</sequence>
<dbReference type="InterPro" id="IPR011049">
    <property type="entry name" value="Serralysin-like_metalloprot_C"/>
</dbReference>
<reference evidence="2 3" key="1">
    <citation type="journal article" date="2021" name="Elife">
        <title>Chloroplast acquisition without the gene transfer in kleptoplastic sea slugs, Plakobranchus ocellatus.</title>
        <authorList>
            <person name="Maeda T."/>
            <person name="Takahashi S."/>
            <person name="Yoshida T."/>
            <person name="Shimamura S."/>
            <person name="Takaki Y."/>
            <person name="Nagai Y."/>
            <person name="Toyoda A."/>
            <person name="Suzuki Y."/>
            <person name="Arimoto A."/>
            <person name="Ishii H."/>
            <person name="Satoh N."/>
            <person name="Nishiyama T."/>
            <person name="Hasebe M."/>
            <person name="Maruyama T."/>
            <person name="Minagawa J."/>
            <person name="Obokata J."/>
            <person name="Shigenobu S."/>
        </authorList>
    </citation>
    <scope>NUCLEOTIDE SEQUENCE [LARGE SCALE GENOMIC DNA]</scope>
</reference>
<dbReference type="Proteomes" id="UP000735302">
    <property type="component" value="Unassembled WGS sequence"/>
</dbReference>
<organism evidence="2 3">
    <name type="scientific">Plakobranchus ocellatus</name>
    <dbReference type="NCBI Taxonomy" id="259542"/>
    <lineage>
        <taxon>Eukaryota</taxon>
        <taxon>Metazoa</taxon>
        <taxon>Spiralia</taxon>
        <taxon>Lophotrochozoa</taxon>
        <taxon>Mollusca</taxon>
        <taxon>Gastropoda</taxon>
        <taxon>Heterobranchia</taxon>
        <taxon>Euthyneura</taxon>
        <taxon>Panpulmonata</taxon>
        <taxon>Sacoglossa</taxon>
        <taxon>Placobranchoidea</taxon>
        <taxon>Plakobranchidae</taxon>
        <taxon>Plakobranchus</taxon>
    </lineage>
</organism>
<proteinExistence type="predicted"/>
<evidence type="ECO:0000256" key="1">
    <source>
        <dbReference type="SAM" id="MobiDB-lite"/>
    </source>
</evidence>
<feature type="region of interest" description="Disordered" evidence="1">
    <location>
        <begin position="1"/>
        <end position="81"/>
    </location>
</feature>
<dbReference type="Gene3D" id="2.150.10.10">
    <property type="entry name" value="Serralysin-like metalloprotease, C-terminal"/>
    <property type="match status" value="1"/>
</dbReference>
<accession>A0AAV4BJ50</accession>
<protein>
    <submittedName>
        <fullName evidence="2">Leucine zipper protein 4</fullName>
    </submittedName>
</protein>
<dbReference type="AlphaFoldDB" id="A0AAV4BJ50"/>
<feature type="compositionally biased region" description="Low complexity" evidence="1">
    <location>
        <begin position="37"/>
        <end position="75"/>
    </location>
</feature>
<name>A0AAV4BJ50_9GAST</name>
<gene>
    <name evidence="2" type="ORF">PoB_004602500</name>
</gene>
<dbReference type="EMBL" id="BLXT01005065">
    <property type="protein sequence ID" value="GFO19520.1"/>
    <property type="molecule type" value="Genomic_DNA"/>
</dbReference>
<keyword evidence="3" id="KW-1185">Reference proteome</keyword>